<feature type="non-terminal residue" evidence="2">
    <location>
        <position position="186"/>
    </location>
</feature>
<feature type="region of interest" description="Disordered" evidence="1">
    <location>
        <begin position="102"/>
        <end position="133"/>
    </location>
</feature>
<accession>A0A7R8WJP2</accession>
<dbReference type="EMBL" id="OB665488">
    <property type="protein sequence ID" value="CAD7233004.1"/>
    <property type="molecule type" value="Genomic_DNA"/>
</dbReference>
<organism evidence="2">
    <name type="scientific">Cyprideis torosa</name>
    <dbReference type="NCBI Taxonomy" id="163714"/>
    <lineage>
        <taxon>Eukaryota</taxon>
        <taxon>Metazoa</taxon>
        <taxon>Ecdysozoa</taxon>
        <taxon>Arthropoda</taxon>
        <taxon>Crustacea</taxon>
        <taxon>Oligostraca</taxon>
        <taxon>Ostracoda</taxon>
        <taxon>Podocopa</taxon>
        <taxon>Podocopida</taxon>
        <taxon>Cytherocopina</taxon>
        <taxon>Cytheroidea</taxon>
        <taxon>Cytherideidae</taxon>
        <taxon>Cyprideis</taxon>
    </lineage>
</organism>
<feature type="compositionally biased region" description="Polar residues" evidence="1">
    <location>
        <begin position="102"/>
        <end position="112"/>
    </location>
</feature>
<protein>
    <submittedName>
        <fullName evidence="2">Uncharacterized protein</fullName>
    </submittedName>
</protein>
<feature type="region of interest" description="Disordered" evidence="1">
    <location>
        <begin position="1"/>
        <end position="51"/>
    </location>
</feature>
<name>A0A7R8WJP2_9CRUS</name>
<sequence>SVWTQAERAKRDWQGSKVSKRVSLDTSGESEEGLAGVKAEAAGPPSPPEKVAEKVILPNNQIGNGAKPRQLQPNQIKCNILKAQAEADVLCRSASSVGRATSNGGYQIGSTPDRSKRGDTLPKSFHKKSPLGASPLSGGRGDLAATFIAVVRDVAGVLTRFYCLQYVSLLGSDQALGLFRLDVLLC</sequence>
<evidence type="ECO:0000313" key="2">
    <source>
        <dbReference type="EMBL" id="CAD7233004.1"/>
    </source>
</evidence>
<dbReference type="AlphaFoldDB" id="A0A7R8WJP2"/>
<reference evidence="2" key="1">
    <citation type="submission" date="2020-11" db="EMBL/GenBank/DDBJ databases">
        <authorList>
            <person name="Tran Van P."/>
        </authorList>
    </citation>
    <scope>NUCLEOTIDE SEQUENCE</scope>
</reference>
<gene>
    <name evidence="2" type="ORF">CTOB1V02_LOCUS10829</name>
</gene>
<evidence type="ECO:0000256" key="1">
    <source>
        <dbReference type="SAM" id="MobiDB-lite"/>
    </source>
</evidence>
<proteinExistence type="predicted"/>